<keyword evidence="1" id="KW-0479">Metal-binding</keyword>
<dbReference type="SFLD" id="SFLDS00005">
    <property type="entry name" value="Isoprenoid_Synthase_Type_I"/>
    <property type="match status" value="1"/>
</dbReference>
<proteinExistence type="predicted"/>
<evidence type="ECO:0000256" key="1">
    <source>
        <dbReference type="ARBA" id="ARBA00022723"/>
    </source>
</evidence>
<keyword evidence="2" id="KW-0460">Magnesium</keyword>
<keyword evidence="6" id="KW-1185">Reference proteome</keyword>
<dbReference type="SFLD" id="SFLDG01019">
    <property type="entry name" value="Terpene_Cyclase_Like_1_C_Termi"/>
    <property type="match status" value="1"/>
</dbReference>
<organism evidence="5 6">
    <name type="scientific">Morus notabilis</name>
    <dbReference type="NCBI Taxonomy" id="981085"/>
    <lineage>
        <taxon>Eukaryota</taxon>
        <taxon>Viridiplantae</taxon>
        <taxon>Streptophyta</taxon>
        <taxon>Embryophyta</taxon>
        <taxon>Tracheophyta</taxon>
        <taxon>Spermatophyta</taxon>
        <taxon>Magnoliopsida</taxon>
        <taxon>eudicotyledons</taxon>
        <taxon>Gunneridae</taxon>
        <taxon>Pentapetalae</taxon>
        <taxon>rosids</taxon>
        <taxon>fabids</taxon>
        <taxon>Rosales</taxon>
        <taxon>Moraceae</taxon>
        <taxon>Moreae</taxon>
        <taxon>Morus</taxon>
    </lineage>
</organism>
<dbReference type="SUPFAM" id="SSF48576">
    <property type="entry name" value="Terpenoid synthases"/>
    <property type="match status" value="1"/>
</dbReference>
<dbReference type="InterPro" id="IPR008949">
    <property type="entry name" value="Isoprenoid_synthase_dom_sf"/>
</dbReference>
<dbReference type="FunFam" id="1.10.600.10:FF:000007">
    <property type="entry name" value="Isoprene synthase, chloroplastic"/>
    <property type="match status" value="1"/>
</dbReference>
<sequence length="270" mass="31538">MENFLWTVGTVFEPQFGYLRRTITEVNALITVIDDIYDVYSTLDELELFTDVVKRWDANAKDQLPNYMQTCFLVLRSSINRMAFDVQKQQGYHILKYLRKTWADLCEAYLVEARWYYNRHKPTLQEYIENAWVSISAPLILVHAYSLVTNPITEEALEFLEEYPNIIRQSSIILRLANDLGTSPHEMERGDVLKSIQCYMHEKGVSEDEARKHVEFLIGETWKQMNENQVTNLPLSKSFIIIAINVARMAQCMYQHGDGHGVRADRETKD</sequence>
<dbReference type="InterPro" id="IPR050148">
    <property type="entry name" value="Terpene_synthase-like"/>
</dbReference>
<dbReference type="GO" id="GO:0010333">
    <property type="term" value="F:terpene synthase activity"/>
    <property type="evidence" value="ECO:0007669"/>
    <property type="project" value="InterPro"/>
</dbReference>
<name>W9S1N2_9ROSA</name>
<dbReference type="GO" id="GO:0000287">
    <property type="term" value="F:magnesium ion binding"/>
    <property type="evidence" value="ECO:0007669"/>
    <property type="project" value="InterPro"/>
</dbReference>
<accession>W9S1N2</accession>
<reference evidence="6" key="1">
    <citation type="submission" date="2013-01" db="EMBL/GenBank/DDBJ databases">
        <title>Draft Genome Sequence of a Mulberry Tree, Morus notabilis C.K. Schneid.</title>
        <authorList>
            <person name="He N."/>
            <person name="Zhao S."/>
        </authorList>
    </citation>
    <scope>NUCLEOTIDE SEQUENCE</scope>
</reference>
<evidence type="ECO:0000259" key="4">
    <source>
        <dbReference type="Pfam" id="PF03936"/>
    </source>
</evidence>
<protein>
    <recommendedName>
        <fullName evidence="4">Terpene synthase metal-binding domain-containing protein</fullName>
    </recommendedName>
</protein>
<evidence type="ECO:0000313" key="6">
    <source>
        <dbReference type="Proteomes" id="UP000030645"/>
    </source>
</evidence>
<gene>
    <name evidence="5" type="ORF">L484_003390</name>
</gene>
<dbReference type="Gene3D" id="1.10.600.10">
    <property type="entry name" value="Farnesyl Diphosphate Synthase"/>
    <property type="match status" value="1"/>
</dbReference>
<evidence type="ECO:0000256" key="3">
    <source>
        <dbReference type="ARBA" id="ARBA00023239"/>
    </source>
</evidence>
<evidence type="ECO:0000256" key="2">
    <source>
        <dbReference type="ARBA" id="ARBA00022842"/>
    </source>
</evidence>
<keyword evidence="3" id="KW-0456">Lyase</keyword>
<dbReference type="eggNOG" id="ENOG502QUH3">
    <property type="taxonomic scope" value="Eukaryota"/>
</dbReference>
<dbReference type="PANTHER" id="PTHR31225:SF9">
    <property type="entry name" value="TERPENE SYNTHASE 10"/>
    <property type="match status" value="1"/>
</dbReference>
<feature type="domain" description="Terpene synthase metal-binding" evidence="4">
    <location>
        <begin position="1"/>
        <end position="224"/>
    </location>
</feature>
<dbReference type="EMBL" id="KE345604">
    <property type="protein sequence ID" value="EXC08937.1"/>
    <property type="molecule type" value="Genomic_DNA"/>
</dbReference>
<dbReference type="STRING" id="981085.W9S1N2"/>
<dbReference type="Proteomes" id="UP000030645">
    <property type="component" value="Unassembled WGS sequence"/>
</dbReference>
<dbReference type="InterPro" id="IPR034741">
    <property type="entry name" value="Terpene_cyclase-like_1_C"/>
</dbReference>
<dbReference type="GO" id="GO:0016114">
    <property type="term" value="P:terpenoid biosynthetic process"/>
    <property type="evidence" value="ECO:0007669"/>
    <property type="project" value="InterPro"/>
</dbReference>
<evidence type="ECO:0000313" key="5">
    <source>
        <dbReference type="EMBL" id="EXC08937.1"/>
    </source>
</evidence>
<dbReference type="AlphaFoldDB" id="W9S1N2"/>
<dbReference type="PANTHER" id="PTHR31225">
    <property type="entry name" value="OS04G0344100 PROTEIN-RELATED"/>
    <property type="match status" value="1"/>
</dbReference>
<dbReference type="Pfam" id="PF03936">
    <property type="entry name" value="Terpene_synth_C"/>
    <property type="match status" value="1"/>
</dbReference>
<dbReference type="InterPro" id="IPR005630">
    <property type="entry name" value="Terpene_synthase_metal-bd"/>
</dbReference>